<keyword evidence="4" id="KW-0186">Copper</keyword>
<dbReference type="PANTHER" id="PTHR12483">
    <property type="entry name" value="SOLUTE CARRIER FAMILY 31 COPPER TRANSPORTERS"/>
    <property type="match status" value="1"/>
</dbReference>
<feature type="transmembrane region" description="Helical" evidence="4">
    <location>
        <begin position="184"/>
        <end position="213"/>
    </location>
</feature>
<dbReference type="InterPro" id="IPR007274">
    <property type="entry name" value="Cop_transporter"/>
</dbReference>
<feature type="transmembrane region" description="Helical" evidence="4">
    <location>
        <begin position="45"/>
        <end position="70"/>
    </location>
</feature>
<keyword evidence="6" id="KW-1185">Reference proteome</keyword>
<accession>A0AAV2Z829</accession>
<dbReference type="PANTHER" id="PTHR12483:SF115">
    <property type="entry name" value="COPPER TRANSPORT PROTEIN"/>
    <property type="match status" value="1"/>
</dbReference>
<name>A0AAV2Z829_9STRA</name>
<keyword evidence="3 4" id="KW-0472">Membrane</keyword>
<gene>
    <name evidence="5" type="ORF">N0F65_011530</name>
</gene>
<reference evidence="5" key="1">
    <citation type="submission" date="2022-11" db="EMBL/GenBank/DDBJ databases">
        <authorList>
            <person name="Morgan W.R."/>
            <person name="Tartar A."/>
        </authorList>
    </citation>
    <scope>NUCLEOTIDE SEQUENCE</scope>
    <source>
        <strain evidence="5">ARSEF 373</strain>
    </source>
</reference>
<comment type="caution">
    <text evidence="5">The sequence shown here is derived from an EMBL/GenBank/DDBJ whole genome shotgun (WGS) entry which is preliminary data.</text>
</comment>
<keyword evidence="4" id="KW-0406">Ion transport</keyword>
<reference evidence="5" key="2">
    <citation type="journal article" date="2023" name="Microbiol Resour">
        <title>Decontamination and Annotation of the Draft Genome Sequence of the Oomycete Lagenidium giganteum ARSEF 373.</title>
        <authorList>
            <person name="Morgan W.R."/>
            <person name="Tartar A."/>
        </authorList>
    </citation>
    <scope>NUCLEOTIDE SEQUENCE</scope>
    <source>
        <strain evidence="5">ARSEF 373</strain>
    </source>
</reference>
<dbReference type="GO" id="GO:0005375">
    <property type="term" value="F:copper ion transmembrane transporter activity"/>
    <property type="evidence" value="ECO:0007669"/>
    <property type="project" value="UniProtKB-UniRule"/>
</dbReference>
<dbReference type="Pfam" id="PF04145">
    <property type="entry name" value="Ctr"/>
    <property type="match status" value="1"/>
</dbReference>
<comment type="subcellular location">
    <subcellularLocation>
        <location evidence="4">Membrane</location>
        <topology evidence="4">Multi-pass membrane protein</topology>
    </subcellularLocation>
</comment>
<evidence type="ECO:0000313" key="5">
    <source>
        <dbReference type="EMBL" id="DBA01559.1"/>
    </source>
</evidence>
<evidence type="ECO:0000256" key="3">
    <source>
        <dbReference type="ARBA" id="ARBA00023136"/>
    </source>
</evidence>
<evidence type="ECO:0000313" key="6">
    <source>
        <dbReference type="Proteomes" id="UP001146120"/>
    </source>
</evidence>
<proteinExistence type="inferred from homology"/>
<organism evidence="5 6">
    <name type="scientific">Lagenidium giganteum</name>
    <dbReference type="NCBI Taxonomy" id="4803"/>
    <lineage>
        <taxon>Eukaryota</taxon>
        <taxon>Sar</taxon>
        <taxon>Stramenopiles</taxon>
        <taxon>Oomycota</taxon>
        <taxon>Peronosporomycetes</taxon>
        <taxon>Pythiales</taxon>
        <taxon>Pythiaceae</taxon>
    </lineage>
</organism>
<evidence type="ECO:0000256" key="4">
    <source>
        <dbReference type="RuleBase" id="RU367022"/>
    </source>
</evidence>
<dbReference type="AlphaFoldDB" id="A0AAV2Z829"/>
<evidence type="ECO:0000256" key="2">
    <source>
        <dbReference type="ARBA" id="ARBA00022989"/>
    </source>
</evidence>
<dbReference type="EMBL" id="DAKRPA010000045">
    <property type="protein sequence ID" value="DBA01559.1"/>
    <property type="molecule type" value="Genomic_DNA"/>
</dbReference>
<comment type="similarity">
    <text evidence="4">Belongs to the copper transporter (Ctr) (TC 1.A.56) family. SLC31A subfamily.</text>
</comment>
<keyword evidence="4" id="KW-0813">Transport</keyword>
<sequence length="231" mass="24399">MRPFCMGSGITMGTTGIRLAGVNSEDDCVMLWTETFGVTSVGRAIIANVVVFLMALAAQFLTASSANKFLEAKTVAKKRRLSALLNSPNLFYDAEIGGPDLKAKAAATAKMLASVQHDSGGDNDSDSPTKKVGNLPAITALDSSMKAKAYQEALAPTSPHPVTSVKVDSWTHFGDSLLHGLRIFIAYLLMLAAMTYDVGLIVSIVAGFMVGYYCFAQDTAKVPTSADPCCS</sequence>
<dbReference type="Proteomes" id="UP001146120">
    <property type="component" value="Unassembled WGS sequence"/>
</dbReference>
<dbReference type="GO" id="GO:0016020">
    <property type="term" value="C:membrane"/>
    <property type="evidence" value="ECO:0007669"/>
    <property type="project" value="UniProtKB-SubCell"/>
</dbReference>
<protein>
    <recommendedName>
        <fullName evidence="4">Copper transport protein</fullName>
    </recommendedName>
</protein>
<keyword evidence="4" id="KW-0187">Copper transport</keyword>
<keyword evidence="1 4" id="KW-0812">Transmembrane</keyword>
<evidence type="ECO:0000256" key="1">
    <source>
        <dbReference type="ARBA" id="ARBA00022692"/>
    </source>
</evidence>
<keyword evidence="2 4" id="KW-1133">Transmembrane helix</keyword>